<dbReference type="PANTHER" id="PTHR42776:SF27">
    <property type="entry name" value="DIPEPTIDYL PEPTIDASE FAMILY MEMBER 6"/>
    <property type="match status" value="1"/>
</dbReference>
<dbReference type="RefSeq" id="WP_250875500.1">
    <property type="nucleotide sequence ID" value="NZ_JALXFV010000008.1"/>
</dbReference>
<gene>
    <name evidence="4" type="ORF">ACFSBT_20105</name>
</gene>
<dbReference type="InterPro" id="IPR029058">
    <property type="entry name" value="AB_hydrolase_fold"/>
</dbReference>
<proteinExistence type="predicted"/>
<dbReference type="Pfam" id="PF00326">
    <property type="entry name" value="Peptidase_S9"/>
    <property type="match status" value="1"/>
</dbReference>
<accession>A0ABD6B0B8</accession>
<dbReference type="GO" id="GO:0008233">
    <property type="term" value="F:peptidase activity"/>
    <property type="evidence" value="ECO:0007669"/>
    <property type="project" value="UniProtKB-ARBA"/>
</dbReference>
<dbReference type="EMBL" id="JBHUDC010000008">
    <property type="protein sequence ID" value="MFD1515588.1"/>
    <property type="molecule type" value="Genomic_DNA"/>
</dbReference>
<protein>
    <submittedName>
        <fullName evidence="4">S9 family peptidase</fullName>
    </submittedName>
</protein>
<dbReference type="InterPro" id="IPR023302">
    <property type="entry name" value="Pept_S9A_N"/>
</dbReference>
<dbReference type="InterPro" id="IPR011042">
    <property type="entry name" value="6-blade_b-propeller_TolB-like"/>
</dbReference>
<dbReference type="PANTHER" id="PTHR42776">
    <property type="entry name" value="SERINE PEPTIDASE S9 FAMILY MEMBER"/>
    <property type="match status" value="1"/>
</dbReference>
<keyword evidence="5" id="KW-1185">Reference proteome</keyword>
<comment type="caution">
    <text evidence="4">The sequence shown here is derived from an EMBL/GenBank/DDBJ whole genome shotgun (WGS) entry which is preliminary data.</text>
</comment>
<dbReference type="AlphaFoldDB" id="A0ABD6B0B8"/>
<dbReference type="SUPFAM" id="SSF69304">
    <property type="entry name" value="Tricorn protease N-terminal domain"/>
    <property type="match status" value="1"/>
</dbReference>
<keyword evidence="1" id="KW-0378">Hydrolase</keyword>
<evidence type="ECO:0000313" key="4">
    <source>
        <dbReference type="EMBL" id="MFD1515588.1"/>
    </source>
</evidence>
<organism evidence="4 5">
    <name type="scientific">Halomarina rubra</name>
    <dbReference type="NCBI Taxonomy" id="2071873"/>
    <lineage>
        <taxon>Archaea</taxon>
        <taxon>Methanobacteriati</taxon>
        <taxon>Methanobacteriota</taxon>
        <taxon>Stenosarchaea group</taxon>
        <taxon>Halobacteria</taxon>
        <taxon>Halobacteriales</taxon>
        <taxon>Natronomonadaceae</taxon>
        <taxon>Halomarina</taxon>
    </lineage>
</organism>
<feature type="domain" description="Peptidase S9 prolyl oligopeptidase catalytic" evidence="2">
    <location>
        <begin position="389"/>
        <end position="602"/>
    </location>
</feature>
<sequence>MTETDGDVLEALASLPTMAHATVSPAGDRIAFYYDVSGRNELHVLDVATGEHEQVSDGEVPRNARWGLHWSADGERVYFHLDDDGNEQNDVWAFDLGSRTAEPVVELAGQTALSDVSADGETLVFGSSRDGQMNIYAHDRTSGETTKLTDYERAAGGATFSPDGGRIAYATNESDDFGNRDVYVMDADGSTPRNLHVGTDGAEASPADWHPDGTKLLVGDNTEDLSRCGVYDLDGEEVEWFGDLTAEEMPVHFLDEDRFLALRTRDAAALPVVYDVETGESEEFDVPEGVATSLSGESLLDDGRVPITFTTPNRRPEMLAYDLDSGETETLVDAEYGPFDRGDFADAEYFTFDSHDRTEIGALLYDSGQRPSPLIVNPHGGPRAADYKSFGLYTQFLVSRGYSVLQVNYRGSTGHGKAFVDMLKMDWGGGEQRDIATATELVSDYDWVDDDRVVVFGGSYGGYSAYCQATMFPDLYDASIAWIGLTDLVDMYENTMPHFRTELMEKYLGTPEENPDLYHDRSPVTHAENLAAPLLMVHGVNDRRVPVSQARIFRDRLDELGFEEGEEYEYVELGEEGHASSDIDQKIRLFEILDDFLDRRLGTTVGSLADD</sequence>
<dbReference type="Gene3D" id="2.120.10.30">
    <property type="entry name" value="TolB, C-terminal domain"/>
    <property type="match status" value="1"/>
</dbReference>
<evidence type="ECO:0000256" key="1">
    <source>
        <dbReference type="ARBA" id="ARBA00022801"/>
    </source>
</evidence>
<dbReference type="SUPFAM" id="SSF53474">
    <property type="entry name" value="alpha/beta-Hydrolases"/>
    <property type="match status" value="1"/>
</dbReference>
<name>A0ABD6B0B8_9EURY</name>
<evidence type="ECO:0000259" key="3">
    <source>
        <dbReference type="Pfam" id="PF02897"/>
    </source>
</evidence>
<reference evidence="4 5" key="1">
    <citation type="journal article" date="2019" name="Int. J. Syst. Evol. Microbiol.">
        <title>The Global Catalogue of Microorganisms (GCM) 10K type strain sequencing project: providing services to taxonomists for standard genome sequencing and annotation.</title>
        <authorList>
            <consortium name="The Broad Institute Genomics Platform"/>
            <consortium name="The Broad Institute Genome Sequencing Center for Infectious Disease"/>
            <person name="Wu L."/>
            <person name="Ma J."/>
        </authorList>
    </citation>
    <scope>NUCLEOTIDE SEQUENCE [LARGE SCALE GENOMIC DNA]</scope>
    <source>
        <strain evidence="4 5">CGMCC 1.12563</strain>
    </source>
</reference>
<dbReference type="InterPro" id="IPR001375">
    <property type="entry name" value="Peptidase_S9_cat"/>
</dbReference>
<dbReference type="Gene3D" id="3.40.50.1820">
    <property type="entry name" value="alpha/beta hydrolase"/>
    <property type="match status" value="1"/>
</dbReference>
<dbReference type="Gene3D" id="2.120.10.60">
    <property type="entry name" value="Tricorn protease N-terminal domain"/>
    <property type="match status" value="1"/>
</dbReference>
<dbReference type="Pfam" id="PF02897">
    <property type="entry name" value="Peptidase_S9_N"/>
    <property type="match status" value="1"/>
</dbReference>
<dbReference type="Proteomes" id="UP001597187">
    <property type="component" value="Unassembled WGS sequence"/>
</dbReference>
<feature type="domain" description="Peptidase S9A N-terminal" evidence="3">
    <location>
        <begin position="19"/>
        <end position="195"/>
    </location>
</feature>
<evidence type="ECO:0000259" key="2">
    <source>
        <dbReference type="Pfam" id="PF00326"/>
    </source>
</evidence>
<evidence type="ECO:0000313" key="5">
    <source>
        <dbReference type="Proteomes" id="UP001597187"/>
    </source>
</evidence>